<reference evidence="2" key="1">
    <citation type="submission" date="2016-01" db="EMBL/GenBank/DDBJ databases">
        <authorList>
            <person name="Peeters C."/>
        </authorList>
    </citation>
    <scope>NUCLEOTIDE SEQUENCE</scope>
    <source>
        <strain evidence="2">LMG 29320</strain>
    </source>
</reference>
<feature type="region of interest" description="Disordered" evidence="1">
    <location>
        <begin position="91"/>
        <end position="111"/>
    </location>
</feature>
<protein>
    <submittedName>
        <fullName evidence="2">Uncharacterized protein</fullName>
    </submittedName>
</protein>
<accession>A0A158D7S6</accession>
<dbReference type="RefSeq" id="WP_061137010.1">
    <property type="nucleotide sequence ID" value="NZ_FCNX02000013.1"/>
</dbReference>
<evidence type="ECO:0000313" key="3">
    <source>
        <dbReference type="Proteomes" id="UP000054903"/>
    </source>
</evidence>
<dbReference type="OrthoDB" id="9131123at2"/>
<evidence type="ECO:0000256" key="1">
    <source>
        <dbReference type="SAM" id="MobiDB-lite"/>
    </source>
</evidence>
<organism evidence="2 3">
    <name type="scientific">Caballeronia fortuita</name>
    <dbReference type="NCBI Taxonomy" id="1777138"/>
    <lineage>
        <taxon>Bacteria</taxon>
        <taxon>Pseudomonadati</taxon>
        <taxon>Pseudomonadota</taxon>
        <taxon>Betaproteobacteria</taxon>
        <taxon>Burkholderiales</taxon>
        <taxon>Burkholderiaceae</taxon>
        <taxon>Caballeronia</taxon>
    </lineage>
</organism>
<dbReference type="EMBL" id="FCNX02000013">
    <property type="protein sequence ID" value="SAK89827.1"/>
    <property type="molecule type" value="Genomic_DNA"/>
</dbReference>
<evidence type="ECO:0000313" key="2">
    <source>
        <dbReference type="EMBL" id="SAK89827.1"/>
    </source>
</evidence>
<keyword evidence="3" id="KW-1185">Reference proteome</keyword>
<dbReference type="AlphaFoldDB" id="A0A158D7S6"/>
<comment type="caution">
    <text evidence="2">The sequence shown here is derived from an EMBL/GenBank/DDBJ whole genome shotgun (WGS) entry which is preliminary data.</text>
</comment>
<name>A0A158D7S6_9BURK</name>
<proteinExistence type="predicted"/>
<gene>
    <name evidence="2" type="ORF">AWB77_04945</name>
</gene>
<dbReference type="Proteomes" id="UP000054903">
    <property type="component" value="Unassembled WGS sequence"/>
</dbReference>
<sequence length="111" mass="12298">MGSSQRKHAVRTFNPQLHTLHAMLVSRAASHVASAMRPEGRDEALAEGIAEVIAHCGHAGLGLFLAAVWHWLDERDYHEAADTVQHYIESGTMPTVKPTPQPVRRRDARIT</sequence>